<evidence type="ECO:0000256" key="3">
    <source>
        <dbReference type="ARBA" id="ARBA00017473"/>
    </source>
</evidence>
<dbReference type="InterPro" id="IPR000182">
    <property type="entry name" value="GNAT_dom"/>
</dbReference>
<dbReference type="InterPro" id="IPR004424">
    <property type="entry name" value="IspE"/>
</dbReference>
<feature type="domain" description="N-acetyltransferase" evidence="11">
    <location>
        <begin position="3"/>
        <end position="153"/>
    </location>
</feature>
<dbReference type="CDD" id="cd04301">
    <property type="entry name" value="NAT_SF"/>
    <property type="match status" value="1"/>
</dbReference>
<keyword evidence="5 10" id="KW-0547">Nucleotide-binding</keyword>
<dbReference type="HAMAP" id="MF_00061">
    <property type="entry name" value="IspE"/>
    <property type="match status" value="1"/>
</dbReference>
<dbReference type="Pfam" id="PF08544">
    <property type="entry name" value="GHMP_kinases_C"/>
    <property type="match status" value="1"/>
</dbReference>
<dbReference type="GO" id="GO:0050515">
    <property type="term" value="F:4-(cytidine 5'-diphospho)-2-C-methyl-D-erythritol kinase activity"/>
    <property type="evidence" value="ECO:0007669"/>
    <property type="project" value="UniProtKB-EC"/>
</dbReference>
<evidence type="ECO:0000256" key="8">
    <source>
        <dbReference type="ARBA" id="ARBA00023229"/>
    </source>
</evidence>
<feature type="active site" evidence="10">
    <location>
        <position position="322"/>
    </location>
</feature>
<dbReference type="SUPFAM" id="SSF55060">
    <property type="entry name" value="GHMP Kinase, C-terminal domain"/>
    <property type="match status" value="1"/>
</dbReference>
<feature type="binding site" evidence="10">
    <location>
        <begin position="280"/>
        <end position="290"/>
    </location>
    <ligand>
        <name>ATP</name>
        <dbReference type="ChEBI" id="CHEBI:30616"/>
    </ligand>
</feature>
<dbReference type="InterPro" id="IPR013750">
    <property type="entry name" value="GHMP_kinase_C_dom"/>
</dbReference>
<gene>
    <name evidence="10 12" type="primary">ispE</name>
    <name evidence="12" type="ORF">ACFPPB_04280</name>
</gene>
<proteinExistence type="inferred from homology"/>
<dbReference type="Gene3D" id="3.40.630.30">
    <property type="match status" value="1"/>
</dbReference>
<evidence type="ECO:0000256" key="9">
    <source>
        <dbReference type="ARBA" id="ARBA00032554"/>
    </source>
</evidence>
<dbReference type="InterPro" id="IPR014721">
    <property type="entry name" value="Ribsml_uS5_D2-typ_fold_subgr"/>
</dbReference>
<dbReference type="SUPFAM" id="SSF55729">
    <property type="entry name" value="Acyl-CoA N-acyltransferases (Nat)"/>
    <property type="match status" value="1"/>
</dbReference>
<evidence type="ECO:0000256" key="7">
    <source>
        <dbReference type="ARBA" id="ARBA00022840"/>
    </source>
</evidence>
<dbReference type="InterPro" id="IPR036554">
    <property type="entry name" value="GHMP_kinase_C_sf"/>
</dbReference>
<accession>A0ABW0STH5</accession>
<dbReference type="InterPro" id="IPR020568">
    <property type="entry name" value="Ribosomal_Su5_D2-typ_SF"/>
</dbReference>
<dbReference type="PROSITE" id="PS51186">
    <property type="entry name" value="GNAT"/>
    <property type="match status" value="1"/>
</dbReference>
<evidence type="ECO:0000256" key="5">
    <source>
        <dbReference type="ARBA" id="ARBA00022741"/>
    </source>
</evidence>
<keyword evidence="8 10" id="KW-0414">Isoprene biosynthesis</keyword>
<dbReference type="SUPFAM" id="SSF54211">
    <property type="entry name" value="Ribosomal protein S5 domain 2-like"/>
    <property type="match status" value="1"/>
</dbReference>
<dbReference type="NCBIfam" id="TIGR00154">
    <property type="entry name" value="ispE"/>
    <property type="match status" value="1"/>
</dbReference>
<evidence type="ECO:0000256" key="2">
    <source>
        <dbReference type="ARBA" id="ARBA00012052"/>
    </source>
</evidence>
<evidence type="ECO:0000313" key="13">
    <source>
        <dbReference type="Proteomes" id="UP001596111"/>
    </source>
</evidence>
<evidence type="ECO:0000256" key="6">
    <source>
        <dbReference type="ARBA" id="ARBA00022777"/>
    </source>
</evidence>
<dbReference type="RefSeq" id="WP_377324747.1">
    <property type="nucleotide sequence ID" value="NZ_JBHSNG010000003.1"/>
</dbReference>
<protein>
    <recommendedName>
        <fullName evidence="3 10">4-diphosphocytidyl-2-C-methyl-D-erythritol kinase</fullName>
        <shortName evidence="10">CMK</shortName>
        <ecNumber evidence="2 10">2.7.1.148</ecNumber>
    </recommendedName>
    <alternativeName>
        <fullName evidence="9 10">4-(cytidine-5'-diphospho)-2-C-methyl-D-erythritol kinase</fullName>
    </alternativeName>
</protein>
<dbReference type="Proteomes" id="UP001596111">
    <property type="component" value="Unassembled WGS sequence"/>
</dbReference>
<dbReference type="Gene3D" id="3.30.230.10">
    <property type="match status" value="1"/>
</dbReference>
<dbReference type="EC" id="2.7.1.148" evidence="2 10"/>
<evidence type="ECO:0000259" key="11">
    <source>
        <dbReference type="PROSITE" id="PS51186"/>
    </source>
</evidence>
<reference evidence="13" key="1">
    <citation type="journal article" date="2019" name="Int. J. Syst. Evol. Microbiol.">
        <title>The Global Catalogue of Microorganisms (GCM) 10K type strain sequencing project: providing services to taxonomists for standard genome sequencing and annotation.</title>
        <authorList>
            <consortium name="The Broad Institute Genomics Platform"/>
            <consortium name="The Broad Institute Genome Sequencing Center for Infectious Disease"/>
            <person name="Wu L."/>
            <person name="Ma J."/>
        </authorList>
    </citation>
    <scope>NUCLEOTIDE SEQUENCE [LARGE SCALE GENOMIC DNA]</scope>
    <source>
        <strain evidence="13">CGMCC 1.13587</strain>
    </source>
</reference>
<comment type="similarity">
    <text evidence="1 10">Belongs to the GHMP kinase family. IspE subfamily.</text>
</comment>
<dbReference type="PANTHER" id="PTHR43527:SF2">
    <property type="entry name" value="4-DIPHOSPHOCYTIDYL-2-C-METHYL-D-ERYTHRITOL KINASE, CHLOROPLASTIC"/>
    <property type="match status" value="1"/>
</dbReference>
<evidence type="ECO:0000256" key="1">
    <source>
        <dbReference type="ARBA" id="ARBA00009684"/>
    </source>
</evidence>
<dbReference type="PANTHER" id="PTHR43527">
    <property type="entry name" value="4-DIPHOSPHOCYTIDYL-2-C-METHYL-D-ERYTHRITOL KINASE, CHLOROPLASTIC"/>
    <property type="match status" value="1"/>
</dbReference>
<comment type="catalytic activity">
    <reaction evidence="10">
        <text>4-CDP-2-C-methyl-D-erythritol + ATP = 4-CDP-2-C-methyl-D-erythritol 2-phosphate + ADP + H(+)</text>
        <dbReference type="Rhea" id="RHEA:18437"/>
        <dbReference type="ChEBI" id="CHEBI:15378"/>
        <dbReference type="ChEBI" id="CHEBI:30616"/>
        <dbReference type="ChEBI" id="CHEBI:57823"/>
        <dbReference type="ChEBI" id="CHEBI:57919"/>
        <dbReference type="ChEBI" id="CHEBI:456216"/>
        <dbReference type="EC" id="2.7.1.148"/>
    </reaction>
</comment>
<keyword evidence="6 10" id="KW-0418">Kinase</keyword>
<feature type="active site" evidence="10">
    <location>
        <position position="186"/>
    </location>
</feature>
<comment type="function">
    <text evidence="10">Catalyzes the phosphorylation of the position 2 hydroxy group of 4-diphosphocytidyl-2C-methyl-D-erythritol.</text>
</comment>
<name>A0ABW0STH5_9GAMM</name>
<keyword evidence="4 10" id="KW-0808">Transferase</keyword>
<dbReference type="Gene3D" id="3.30.70.890">
    <property type="entry name" value="GHMP kinase, C-terminal domain"/>
    <property type="match status" value="1"/>
</dbReference>
<evidence type="ECO:0000313" key="12">
    <source>
        <dbReference type="EMBL" id="MFC5580331.1"/>
    </source>
</evidence>
<keyword evidence="13" id="KW-1185">Reference proteome</keyword>
<dbReference type="EMBL" id="JBHSNG010000003">
    <property type="protein sequence ID" value="MFC5580331.1"/>
    <property type="molecule type" value="Genomic_DNA"/>
</dbReference>
<keyword evidence="7 10" id="KW-0067">ATP-binding</keyword>
<evidence type="ECO:0000256" key="10">
    <source>
        <dbReference type="HAMAP-Rule" id="MF_00061"/>
    </source>
</evidence>
<dbReference type="InterPro" id="IPR016181">
    <property type="entry name" value="Acyl_CoA_acyltransferase"/>
</dbReference>
<organism evidence="12 13">
    <name type="scientific">Rhodanobacter terrae</name>
    <dbReference type="NCBI Taxonomy" id="418647"/>
    <lineage>
        <taxon>Bacteria</taxon>
        <taxon>Pseudomonadati</taxon>
        <taxon>Pseudomonadota</taxon>
        <taxon>Gammaproteobacteria</taxon>
        <taxon>Lysobacterales</taxon>
        <taxon>Rhodanobacteraceae</taxon>
        <taxon>Rhodanobacter</taxon>
    </lineage>
</organism>
<comment type="caution">
    <text evidence="12">The sequence shown here is derived from an EMBL/GenBank/DDBJ whole genome shotgun (WGS) entry which is preliminary data.</text>
</comment>
<evidence type="ECO:0000256" key="4">
    <source>
        <dbReference type="ARBA" id="ARBA00022679"/>
    </source>
</evidence>
<dbReference type="Pfam" id="PF00288">
    <property type="entry name" value="GHMP_kinases_N"/>
    <property type="match status" value="1"/>
</dbReference>
<comment type="pathway">
    <text evidence="10">Isoprenoid biosynthesis; isopentenyl diphosphate biosynthesis via DXP pathway; isopentenyl diphosphate from 1-deoxy-D-xylulose 5-phosphate: step 3/6.</text>
</comment>
<dbReference type="Pfam" id="PF13508">
    <property type="entry name" value="Acetyltransf_7"/>
    <property type="match status" value="1"/>
</dbReference>
<dbReference type="InterPro" id="IPR006204">
    <property type="entry name" value="GHMP_kinase_N_dom"/>
</dbReference>
<sequence>MSFLIERADPSQIDALCAIERKAVQLFRGHPAWASYSAISIPPELLQQAIGRGLVWVALNEAAVPVGFVWLDTDAGDSVAGIAEIDVLPDHGQRGIGAALLEHACAWAGAAGYRRVDLGTLADVRWNAPFYAKHGFAVVDKDGPAFAYARERDRENGFPDHLRVFMSRPLSAPGRGEWTVWPAPAKLNLFLRITGRRPDGYHELQTVFRLLDWGDEVRLRLRDDGEVRRLGGIPGVPPPTDLAVRAAQLLQRHARAATGVNIERAGVPPGVDIEVTKRIPMGGGLGGGSSDAATVLVALNQLWRLDLTEDVLAELGRQLGADVPVFVRGRSAWAEGIGEQLTPLSLPSRHYVVLDPHEPVPTVALFQAPELTRNAPRATISSFVSGETTENAFAPVVRARHPRVAAALDWLGGFGQARLSGSGGCVFLEAKSFDRATAIAARCPVAFTAQVAMGVDVSPLRDALARHRGAERATRTTGGR</sequence>